<accession>A0A759WBP9</accession>
<reference evidence="1" key="2">
    <citation type="submission" date="2020-02" db="EMBL/GenBank/DDBJ databases">
        <authorList>
            <consortium name="NCBI Pathogen Detection Project"/>
        </authorList>
    </citation>
    <scope>NUCLEOTIDE SEQUENCE</scope>
    <source>
        <strain evidence="1">MA.CK_98/00005752</strain>
    </source>
</reference>
<dbReference type="AlphaFoldDB" id="A0A759WBP9"/>
<dbReference type="EMBL" id="DAAXQP010000002">
    <property type="protein sequence ID" value="HAG2208820.1"/>
    <property type="molecule type" value="Genomic_DNA"/>
</dbReference>
<reference evidence="1" key="1">
    <citation type="journal article" date="2018" name="Genome Biol.">
        <title>SKESA: strategic k-mer extension for scrupulous assemblies.</title>
        <authorList>
            <person name="Souvorov A."/>
            <person name="Agarwala R."/>
            <person name="Lipman D.J."/>
        </authorList>
    </citation>
    <scope>NUCLEOTIDE SEQUENCE</scope>
    <source>
        <strain evidence="1">MA.CK_98/00005752</strain>
    </source>
</reference>
<proteinExistence type="predicted"/>
<comment type="caution">
    <text evidence="1">The sequence shown here is derived from an EMBL/GenBank/DDBJ whole genome shotgun (WGS) entry which is preliminary data.</text>
</comment>
<name>A0A759WBP9_SALER</name>
<gene>
    <name evidence="1" type="ORF">G8V49_001025</name>
</gene>
<sequence>MKIAFEDYGNEASVIITSTVFEFRKHNRAVNKVLSVVPKAFRTESSAFILKADIYGNAADLYQAYLIVKKEMKL</sequence>
<evidence type="ECO:0000313" key="1">
    <source>
        <dbReference type="EMBL" id="HAG2208820.1"/>
    </source>
</evidence>
<organism evidence="1">
    <name type="scientific">Salmonella enterica</name>
    <name type="common">Salmonella choleraesuis</name>
    <dbReference type="NCBI Taxonomy" id="28901"/>
    <lineage>
        <taxon>Bacteria</taxon>
        <taxon>Pseudomonadati</taxon>
        <taxon>Pseudomonadota</taxon>
        <taxon>Gammaproteobacteria</taxon>
        <taxon>Enterobacterales</taxon>
        <taxon>Enterobacteriaceae</taxon>
        <taxon>Salmonella</taxon>
    </lineage>
</organism>
<protein>
    <submittedName>
        <fullName evidence="1">Uncharacterized protein</fullName>
    </submittedName>
</protein>